<dbReference type="Gene3D" id="1.20.120.20">
    <property type="entry name" value="Apolipoprotein"/>
    <property type="match status" value="1"/>
</dbReference>
<keyword evidence="2" id="KW-1133">Transmembrane helix</keyword>
<keyword evidence="4" id="KW-1185">Reference proteome</keyword>
<keyword evidence="2" id="KW-0812">Transmembrane</keyword>
<dbReference type="RefSeq" id="WP_139983414.1">
    <property type="nucleotide sequence ID" value="NZ_CP041046.1"/>
</dbReference>
<evidence type="ECO:0000256" key="2">
    <source>
        <dbReference type="SAM" id="Phobius"/>
    </source>
</evidence>
<evidence type="ECO:0008006" key="5">
    <source>
        <dbReference type="Google" id="ProtNLM"/>
    </source>
</evidence>
<dbReference type="KEGG" id="lpy:FIV34_12975"/>
<name>A0A4Y5Z707_9GAMM</name>
<dbReference type="OrthoDB" id="6980452at2"/>
<dbReference type="EMBL" id="CP041046">
    <property type="protein sequence ID" value="QDE40063.1"/>
    <property type="molecule type" value="Genomic_DNA"/>
</dbReference>
<proteinExistence type="predicted"/>
<feature type="transmembrane region" description="Helical" evidence="2">
    <location>
        <begin position="161"/>
        <end position="184"/>
    </location>
</feature>
<organism evidence="3 4">
    <name type="scientific">Luteibacter pinisoli</name>
    <dbReference type="NCBI Taxonomy" id="2589080"/>
    <lineage>
        <taxon>Bacteria</taxon>
        <taxon>Pseudomonadati</taxon>
        <taxon>Pseudomonadota</taxon>
        <taxon>Gammaproteobacteria</taxon>
        <taxon>Lysobacterales</taxon>
        <taxon>Rhodanobacteraceae</taxon>
        <taxon>Luteibacter</taxon>
    </lineage>
</organism>
<evidence type="ECO:0000313" key="4">
    <source>
        <dbReference type="Proteomes" id="UP000316093"/>
    </source>
</evidence>
<protein>
    <recommendedName>
        <fullName evidence="5">DUF1640 domain-containing protein</fullName>
    </recommendedName>
</protein>
<evidence type="ECO:0000313" key="3">
    <source>
        <dbReference type="EMBL" id="QDE40063.1"/>
    </source>
</evidence>
<dbReference type="AlphaFoldDB" id="A0A4Y5Z707"/>
<accession>A0A4Y5Z707</accession>
<feature type="region of interest" description="Disordered" evidence="1">
    <location>
        <begin position="1"/>
        <end position="27"/>
    </location>
</feature>
<sequence>MATKLRDSNRQSSAHAPVTELALTSGPAHEGRLDTRVTKLEADVCCIRRDLCVVQSDVHDIKRSIAGIDCTLVDLGGKLESLDKKVDAKAESLDKKFDARIDSLEAKVEAKFDSLEAKFEARLASMDSKFESKFDNLEIKLNSKIDRVIETMNQFPTKLQLARWAAGFISAFLVVAIAIIALLLRANGHPLAAEVVETAIGK</sequence>
<gene>
    <name evidence="3" type="ORF">FIV34_12975</name>
</gene>
<evidence type="ECO:0000256" key="1">
    <source>
        <dbReference type="SAM" id="MobiDB-lite"/>
    </source>
</evidence>
<keyword evidence="2" id="KW-0472">Membrane</keyword>
<dbReference type="Proteomes" id="UP000316093">
    <property type="component" value="Chromosome"/>
</dbReference>
<reference evidence="3 4" key="1">
    <citation type="submission" date="2019-06" db="EMBL/GenBank/DDBJ databases">
        <title>A complete genome sequence for Luteibacter pinisoli MAH-14.</title>
        <authorList>
            <person name="Baltrus D.A."/>
        </authorList>
    </citation>
    <scope>NUCLEOTIDE SEQUENCE [LARGE SCALE GENOMIC DNA]</scope>
    <source>
        <strain evidence="3 4">MAH-14</strain>
    </source>
</reference>